<protein>
    <recommendedName>
        <fullName evidence="2">Alpha-carbonic anhydrase domain-containing protein</fullName>
    </recommendedName>
</protein>
<dbReference type="Pfam" id="PF00194">
    <property type="entry name" value="Carb_anhydrase"/>
    <property type="match status" value="1"/>
</dbReference>
<dbReference type="AlphaFoldDB" id="A0A3B4BCZ4"/>
<dbReference type="Ensembl" id="ENSPMGT00000028513.1">
    <property type="protein sequence ID" value="ENSPMGP00000026770.1"/>
    <property type="gene ID" value="ENSPMGG00000021598.1"/>
</dbReference>
<dbReference type="PROSITE" id="PS51144">
    <property type="entry name" value="ALPHA_CA_2"/>
    <property type="match status" value="1"/>
</dbReference>
<dbReference type="InterPro" id="IPR023561">
    <property type="entry name" value="Carbonic_anhydrase_a-class"/>
</dbReference>
<evidence type="ECO:0000256" key="1">
    <source>
        <dbReference type="ARBA" id="ARBA00010718"/>
    </source>
</evidence>
<accession>A0A3B4BCZ4</accession>
<dbReference type="GO" id="GO:0004089">
    <property type="term" value="F:carbonate dehydratase activity"/>
    <property type="evidence" value="ECO:0007669"/>
    <property type="project" value="InterPro"/>
</dbReference>
<feature type="domain" description="Alpha-carbonic anhydrase" evidence="2">
    <location>
        <begin position="17"/>
        <end position="265"/>
    </location>
</feature>
<comment type="similarity">
    <text evidence="1">Belongs to the alpha-carbonic anhydrase family.</text>
</comment>
<sequence length="285" mass="31602">NNRLLVLSFPSVTSASVDWCYHDPACNKATWMCAGNRQSPVDIVSVKDMRDRNLEPFSFINLDSQSALTLITNKNNAVKMTLASEVSVSRGGLPEEYKSLKFLLHWDRGASVSGSEHNVDGKCWTVQLHIVSMKEFVNDLPTAFTDSNGVAAFGVLIEADEPVSLKTHPTLFPYKDNNVTLTGGISLYDLLPGVDRTKFYRYLSSLTTPNCEESVNWTVFKDPVKVNSDLTELFATSLLVGNSTSLLIVDKYRSIQPGQTVTYSSNPQTSHSFGLIFCALVLWMR</sequence>
<dbReference type="PANTHER" id="PTHR18952:SF200">
    <property type="entry name" value="CARBONIC ANHYDRASE"/>
    <property type="match status" value="1"/>
</dbReference>
<proteinExistence type="inferred from homology"/>
<evidence type="ECO:0000313" key="4">
    <source>
        <dbReference type="Proteomes" id="UP000261520"/>
    </source>
</evidence>
<dbReference type="PANTHER" id="PTHR18952">
    <property type="entry name" value="CARBONIC ANHYDRASE"/>
    <property type="match status" value="1"/>
</dbReference>
<evidence type="ECO:0000259" key="2">
    <source>
        <dbReference type="PROSITE" id="PS51144"/>
    </source>
</evidence>
<reference evidence="3" key="1">
    <citation type="submission" date="2025-08" db="UniProtKB">
        <authorList>
            <consortium name="Ensembl"/>
        </authorList>
    </citation>
    <scope>IDENTIFICATION</scope>
</reference>
<organism evidence="3 4">
    <name type="scientific">Periophthalmus magnuspinnatus</name>
    <dbReference type="NCBI Taxonomy" id="409849"/>
    <lineage>
        <taxon>Eukaryota</taxon>
        <taxon>Metazoa</taxon>
        <taxon>Chordata</taxon>
        <taxon>Craniata</taxon>
        <taxon>Vertebrata</taxon>
        <taxon>Euteleostomi</taxon>
        <taxon>Actinopterygii</taxon>
        <taxon>Neopterygii</taxon>
        <taxon>Teleostei</taxon>
        <taxon>Neoteleostei</taxon>
        <taxon>Acanthomorphata</taxon>
        <taxon>Gobiaria</taxon>
        <taxon>Gobiiformes</taxon>
        <taxon>Gobioidei</taxon>
        <taxon>Gobiidae</taxon>
        <taxon>Oxudercinae</taxon>
        <taxon>Periophthalmus</taxon>
    </lineage>
</organism>
<dbReference type="Gene3D" id="3.10.200.10">
    <property type="entry name" value="Alpha carbonic anhydrase"/>
    <property type="match status" value="1"/>
</dbReference>
<dbReference type="STRING" id="409849.ENSPMGP00000026770"/>
<dbReference type="SMART" id="SM01057">
    <property type="entry name" value="Carb_anhydrase"/>
    <property type="match status" value="1"/>
</dbReference>
<name>A0A3B4BCZ4_9GOBI</name>
<dbReference type="InterPro" id="IPR036398">
    <property type="entry name" value="CA_dom_sf"/>
</dbReference>
<reference evidence="3" key="2">
    <citation type="submission" date="2025-09" db="UniProtKB">
        <authorList>
            <consortium name="Ensembl"/>
        </authorList>
    </citation>
    <scope>IDENTIFICATION</scope>
</reference>
<keyword evidence="4" id="KW-1185">Reference proteome</keyword>
<dbReference type="InterPro" id="IPR001148">
    <property type="entry name" value="CA_dom"/>
</dbReference>
<dbReference type="Proteomes" id="UP000261520">
    <property type="component" value="Unplaced"/>
</dbReference>
<dbReference type="GO" id="GO:0008270">
    <property type="term" value="F:zinc ion binding"/>
    <property type="evidence" value="ECO:0007669"/>
    <property type="project" value="InterPro"/>
</dbReference>
<dbReference type="SUPFAM" id="SSF51069">
    <property type="entry name" value="Carbonic anhydrase"/>
    <property type="match status" value="1"/>
</dbReference>
<dbReference type="GO" id="GO:0005886">
    <property type="term" value="C:plasma membrane"/>
    <property type="evidence" value="ECO:0007669"/>
    <property type="project" value="TreeGrafter"/>
</dbReference>
<evidence type="ECO:0000313" key="3">
    <source>
        <dbReference type="Ensembl" id="ENSPMGP00000026770.1"/>
    </source>
</evidence>